<dbReference type="Gramene" id="BGIOSGA031188-TA">
    <property type="protein sequence ID" value="BGIOSGA031188-PA"/>
    <property type="gene ID" value="BGIOSGA031188"/>
</dbReference>
<feature type="compositionally biased region" description="Polar residues" evidence="4">
    <location>
        <begin position="291"/>
        <end position="303"/>
    </location>
</feature>
<feature type="region of interest" description="Disordered" evidence="4">
    <location>
        <begin position="242"/>
        <end position="444"/>
    </location>
</feature>
<feature type="compositionally biased region" description="Polar residues" evidence="4">
    <location>
        <begin position="1670"/>
        <end position="1679"/>
    </location>
</feature>
<feature type="compositionally biased region" description="Polar residues" evidence="4">
    <location>
        <begin position="3396"/>
        <end position="3413"/>
    </location>
</feature>
<evidence type="ECO:0000259" key="5">
    <source>
        <dbReference type="PROSITE" id="PS50405"/>
    </source>
</evidence>
<feature type="region of interest" description="Disordered" evidence="4">
    <location>
        <begin position="3460"/>
        <end position="3794"/>
    </location>
</feature>
<feature type="compositionally biased region" description="Basic and acidic residues" evidence="4">
    <location>
        <begin position="1221"/>
        <end position="1234"/>
    </location>
</feature>
<protein>
    <recommendedName>
        <fullName evidence="1">glutathione transferase</fullName>
        <ecNumber evidence="1">2.5.1.18</ecNumber>
    </recommendedName>
</protein>
<feature type="region of interest" description="Disordered" evidence="4">
    <location>
        <begin position="470"/>
        <end position="498"/>
    </location>
</feature>
<dbReference type="SFLD" id="SFLDS00019">
    <property type="entry name" value="Glutathione_Transferase_(cytos"/>
    <property type="match status" value="1"/>
</dbReference>
<comment type="catalytic activity">
    <reaction evidence="3">
        <text>RX + glutathione = an S-substituted glutathione + a halide anion + H(+)</text>
        <dbReference type="Rhea" id="RHEA:16437"/>
        <dbReference type="ChEBI" id="CHEBI:15378"/>
        <dbReference type="ChEBI" id="CHEBI:16042"/>
        <dbReference type="ChEBI" id="CHEBI:17792"/>
        <dbReference type="ChEBI" id="CHEBI:57925"/>
        <dbReference type="ChEBI" id="CHEBI:90779"/>
        <dbReference type="EC" id="2.5.1.18"/>
    </reaction>
</comment>
<dbReference type="OMA" id="ETMSIHT"/>
<evidence type="ECO:0000256" key="1">
    <source>
        <dbReference type="ARBA" id="ARBA00012452"/>
    </source>
</evidence>
<feature type="compositionally biased region" description="Polar residues" evidence="4">
    <location>
        <begin position="3945"/>
        <end position="3963"/>
    </location>
</feature>
<feature type="region of interest" description="Disordered" evidence="4">
    <location>
        <begin position="3186"/>
        <end position="3447"/>
    </location>
</feature>
<gene>
    <name evidence="6" type="ORF">OsI_32245</name>
</gene>
<dbReference type="CDD" id="cd03187">
    <property type="entry name" value="GST_C_Phi"/>
    <property type="match status" value="1"/>
</dbReference>
<feature type="compositionally biased region" description="Polar residues" evidence="4">
    <location>
        <begin position="1235"/>
        <end position="1245"/>
    </location>
</feature>
<feature type="compositionally biased region" description="Polar residues" evidence="4">
    <location>
        <begin position="4265"/>
        <end position="4277"/>
    </location>
</feature>
<dbReference type="InterPro" id="IPR040079">
    <property type="entry name" value="Glutathione_S-Trfase"/>
</dbReference>
<feature type="compositionally biased region" description="Polar residues" evidence="4">
    <location>
        <begin position="4152"/>
        <end position="4165"/>
    </location>
</feature>
<evidence type="ECO:0000256" key="4">
    <source>
        <dbReference type="SAM" id="MobiDB-lite"/>
    </source>
</evidence>
<feature type="compositionally biased region" description="Polar residues" evidence="4">
    <location>
        <begin position="434"/>
        <end position="444"/>
    </location>
</feature>
<dbReference type="EC" id="2.5.1.18" evidence="1"/>
<feature type="compositionally biased region" description="Polar residues" evidence="4">
    <location>
        <begin position="2351"/>
        <end position="2370"/>
    </location>
</feature>
<feature type="compositionally biased region" description="Polar residues" evidence="4">
    <location>
        <begin position="2547"/>
        <end position="2561"/>
    </location>
</feature>
<feature type="compositionally biased region" description="Basic and acidic residues" evidence="4">
    <location>
        <begin position="1272"/>
        <end position="1291"/>
    </location>
</feature>
<feature type="compositionally biased region" description="Low complexity" evidence="4">
    <location>
        <begin position="304"/>
        <end position="315"/>
    </location>
</feature>
<dbReference type="SFLD" id="SFLDG00358">
    <property type="entry name" value="Main_(cytGST)"/>
    <property type="match status" value="1"/>
</dbReference>
<keyword evidence="2" id="KW-0808">Transferase</keyword>
<dbReference type="STRING" id="39946.A2Z3N5"/>
<feature type="compositionally biased region" description="Basic and acidic residues" evidence="4">
    <location>
        <begin position="3018"/>
        <end position="3031"/>
    </location>
</feature>
<reference evidence="6 7" key="1">
    <citation type="journal article" date="2005" name="PLoS Biol.">
        <title>The genomes of Oryza sativa: a history of duplications.</title>
        <authorList>
            <person name="Yu J."/>
            <person name="Wang J."/>
            <person name="Lin W."/>
            <person name="Li S."/>
            <person name="Li H."/>
            <person name="Zhou J."/>
            <person name="Ni P."/>
            <person name="Dong W."/>
            <person name="Hu S."/>
            <person name="Zeng C."/>
            <person name="Zhang J."/>
            <person name="Zhang Y."/>
            <person name="Li R."/>
            <person name="Xu Z."/>
            <person name="Li S."/>
            <person name="Li X."/>
            <person name="Zheng H."/>
            <person name="Cong L."/>
            <person name="Lin L."/>
            <person name="Yin J."/>
            <person name="Geng J."/>
            <person name="Li G."/>
            <person name="Shi J."/>
            <person name="Liu J."/>
            <person name="Lv H."/>
            <person name="Li J."/>
            <person name="Wang J."/>
            <person name="Deng Y."/>
            <person name="Ran L."/>
            <person name="Shi X."/>
            <person name="Wang X."/>
            <person name="Wu Q."/>
            <person name="Li C."/>
            <person name="Ren X."/>
            <person name="Wang J."/>
            <person name="Wang X."/>
            <person name="Li D."/>
            <person name="Liu D."/>
            <person name="Zhang X."/>
            <person name="Ji Z."/>
            <person name="Zhao W."/>
            <person name="Sun Y."/>
            <person name="Zhang Z."/>
            <person name="Bao J."/>
            <person name="Han Y."/>
            <person name="Dong L."/>
            <person name="Ji J."/>
            <person name="Chen P."/>
            <person name="Wu S."/>
            <person name="Liu J."/>
            <person name="Xiao Y."/>
            <person name="Bu D."/>
            <person name="Tan J."/>
            <person name="Yang L."/>
            <person name="Ye C."/>
            <person name="Zhang J."/>
            <person name="Xu J."/>
            <person name="Zhou Y."/>
            <person name="Yu Y."/>
            <person name="Zhang B."/>
            <person name="Zhuang S."/>
            <person name="Wei H."/>
            <person name="Liu B."/>
            <person name="Lei M."/>
            <person name="Yu H."/>
            <person name="Li Y."/>
            <person name="Xu H."/>
            <person name="Wei S."/>
            <person name="He X."/>
            <person name="Fang L."/>
            <person name="Zhang Z."/>
            <person name="Zhang Y."/>
            <person name="Huang X."/>
            <person name="Su Z."/>
            <person name="Tong W."/>
            <person name="Li J."/>
            <person name="Tong Z."/>
            <person name="Li S."/>
            <person name="Ye J."/>
            <person name="Wang L."/>
            <person name="Fang L."/>
            <person name="Lei T."/>
            <person name="Chen C."/>
            <person name="Chen H."/>
            <person name="Xu Z."/>
            <person name="Li H."/>
            <person name="Huang H."/>
            <person name="Zhang F."/>
            <person name="Xu H."/>
            <person name="Li N."/>
            <person name="Zhao C."/>
            <person name="Li S."/>
            <person name="Dong L."/>
            <person name="Huang Y."/>
            <person name="Li L."/>
            <person name="Xi Y."/>
            <person name="Qi Q."/>
            <person name="Li W."/>
            <person name="Zhang B."/>
            <person name="Hu W."/>
            <person name="Zhang Y."/>
            <person name="Tian X."/>
            <person name="Jiao Y."/>
            <person name="Liang X."/>
            <person name="Jin J."/>
            <person name="Gao L."/>
            <person name="Zheng W."/>
            <person name="Hao B."/>
            <person name="Liu S."/>
            <person name="Wang W."/>
            <person name="Yuan L."/>
            <person name="Cao M."/>
            <person name="McDermott J."/>
            <person name="Samudrala R."/>
            <person name="Wang J."/>
            <person name="Wong G.K."/>
            <person name="Yang H."/>
        </authorList>
    </citation>
    <scope>NUCLEOTIDE SEQUENCE [LARGE SCALE GENOMIC DNA]</scope>
    <source>
        <strain evidence="7">cv. 93-11</strain>
    </source>
</reference>
<feature type="compositionally biased region" description="Low complexity" evidence="4">
    <location>
        <begin position="2705"/>
        <end position="2715"/>
    </location>
</feature>
<feature type="compositionally biased region" description="Polar residues" evidence="4">
    <location>
        <begin position="3465"/>
        <end position="3474"/>
    </location>
</feature>
<proteinExistence type="predicted"/>
<feature type="compositionally biased region" description="Basic and acidic residues" evidence="4">
    <location>
        <begin position="3346"/>
        <end position="3355"/>
    </location>
</feature>
<feature type="compositionally biased region" description="Polar residues" evidence="4">
    <location>
        <begin position="3372"/>
        <end position="3382"/>
    </location>
</feature>
<feature type="compositionally biased region" description="Polar residues" evidence="4">
    <location>
        <begin position="3645"/>
        <end position="3657"/>
    </location>
</feature>
<feature type="compositionally biased region" description="Basic and acidic residues" evidence="4">
    <location>
        <begin position="1131"/>
        <end position="1150"/>
    </location>
</feature>
<feature type="compositionally biased region" description="Basic and acidic residues" evidence="4">
    <location>
        <begin position="4097"/>
        <end position="4112"/>
    </location>
</feature>
<dbReference type="FunFam" id="1.20.1050.10:FF:000042">
    <property type="entry name" value="Glutathione S-transferase F9"/>
    <property type="match status" value="1"/>
</dbReference>
<feature type="region of interest" description="Disordered" evidence="4">
    <location>
        <begin position="2894"/>
        <end position="3159"/>
    </location>
</feature>
<evidence type="ECO:0000313" key="7">
    <source>
        <dbReference type="Proteomes" id="UP000007015"/>
    </source>
</evidence>
<feature type="compositionally biased region" description="Polar residues" evidence="4">
    <location>
        <begin position="3228"/>
        <end position="3237"/>
    </location>
</feature>
<feature type="compositionally biased region" description="Basic and acidic residues" evidence="4">
    <location>
        <begin position="1451"/>
        <end position="1469"/>
    </location>
</feature>
<feature type="region of interest" description="Disordered" evidence="4">
    <location>
        <begin position="511"/>
        <end position="2882"/>
    </location>
</feature>
<feature type="compositionally biased region" description="Polar residues" evidence="4">
    <location>
        <begin position="4234"/>
        <end position="4255"/>
    </location>
</feature>
<dbReference type="Gene3D" id="3.40.30.10">
    <property type="entry name" value="Glutaredoxin"/>
    <property type="match status" value="1"/>
</dbReference>
<dbReference type="InterPro" id="IPR004046">
    <property type="entry name" value="GST_C"/>
</dbReference>
<feature type="compositionally biased region" description="Polar residues" evidence="4">
    <location>
        <begin position="486"/>
        <end position="498"/>
    </location>
</feature>
<feature type="compositionally biased region" description="Basic and acidic residues" evidence="4">
    <location>
        <begin position="4045"/>
        <end position="4058"/>
    </location>
</feature>
<feature type="compositionally biased region" description="Basic and acidic residues" evidence="4">
    <location>
        <begin position="2783"/>
        <end position="2795"/>
    </location>
</feature>
<keyword evidence="7" id="KW-1185">Reference proteome</keyword>
<feature type="compositionally biased region" description="Basic and acidic residues" evidence="4">
    <location>
        <begin position="2063"/>
        <end position="2085"/>
    </location>
</feature>
<feature type="compositionally biased region" description="Basic and acidic residues" evidence="4">
    <location>
        <begin position="399"/>
        <end position="419"/>
    </location>
</feature>
<dbReference type="PANTHER" id="PTHR43900:SF96">
    <property type="entry name" value="GLUTATHIONE TRANSFERASE"/>
    <property type="match status" value="1"/>
</dbReference>
<dbReference type="InterPro" id="IPR034347">
    <property type="entry name" value="GST_Phi_C"/>
</dbReference>
<feature type="compositionally biased region" description="Polar residues" evidence="4">
    <location>
        <begin position="521"/>
        <end position="537"/>
    </location>
</feature>
<feature type="compositionally biased region" description="Basic and acidic residues" evidence="4">
    <location>
        <begin position="1480"/>
        <end position="1501"/>
    </location>
</feature>
<feature type="compositionally biased region" description="Basic and acidic residues" evidence="4">
    <location>
        <begin position="3279"/>
        <end position="3292"/>
    </location>
</feature>
<sequence>MAGLGTGAPIVKVYHEKSMILPDVSRVLTCLYEKDVKFEPCTTSYKSLLRLQASTHAPVPFYDGPTFLEESREICRYIAETYEHHGYPFLLGKDALERASIEQWLHHEEHAFNPPSRALFCHLAFPLDQEDDLEMQKAKLDEVLEVYEQRLSDSEFLAGNKFTLADLVHLPNSHYIKASGKFAYLYDSRKNVQRWWNAISTRHSWDQVLSYMTKVEQDNKLEELEKQKQQEWQREYHTATGRRTRLYSRKHTRTKSQTILVPPPDTVSASPTAPQGEQPPPADSLSEKASVFSSQSTTHKSIASPSKKTTSSTPSLGNFPSTADKPPRIHADMSSIRDVSVPPDTTETEHPTRSMLSSSKEVGTYIEPTPQKPPASLDNFSESDGPISGASHSQISPRTAKEDSDRLHASDLYRSDRKSTGHSYEATYGKSPTRGATDSSPNKLHSTEAHQMLQAEKWHAVQAGLRNLQGDIDNSVPSRQVKPSKEVQQYPSQDSEQVSIRPVAQEPLSMDGQLVQGPEGTAQTPHTDQTMGVSSPHWQHAADARRISEDEASSDRRIKGAHWSKHAADEDAQAIPFQTARDDSQDTTQRARETDSVTRSTRDQDAHDSRQGIMTYDSAPSRLQPMDASHDAPLPSKKSTSQTPYTAAHIPTGYQGAQEFIQQGRERPKPRSVVPYDAQGSTEEEKMAESPPSKAQILGSRGLDVSPPKEVLNEDGYGATGPLQTRYGDDQDDWIQARDSTTPRHMNQDAIEETEMADSEPSKARTLDSQQAFPQKQPPAEDLRFAASTSNRRYFDDQDSTKKSKHTASIPRRMEAQGSLEETKAGESGLPREQPFLQAQAKDARSLTPPSQEGYAGPQAVSKQRGDPGSISRRIRAQDARVTFVESKADDSTFTREQPSDAWQATGPLPEHKVYDAQSSTSPFQDATMKSEDTTPQQRRGQGAKETKLSDSASLQVQPSDYQRSDSHFQNQEEIEDPHGAISPHKRSYTDVEDMTKHPGDKILGEDAQDVSEETKALDSTIVRGRAHPQDTHQAAIPPRRQAATKDALGVTPHFPTRYPTAEDTSRQLRRTASTPTEKAVQDGRDAFREWKSVDSTSSREQPSDVQRAEASFPKQEEADSHSTTVPFQRRYPDIEDTTKEPIDKPKEMVGEDAQAGFEETKALDAATEPRDTPRAAITPSKQVIAKDALSVTPLPPTRYPTAEDTSRQPKRTGSTPTEKAVQDGRDAFRESKSVDSTSSTQQPSGYRRAAASLPKQEAADSRSTPLPFQRRYPDVEHTTKEPRDKPKESVGEDAQDGFDETKALDSAIIRGRAQPQETPRAAITPSKQEAAKDALSGTPLSPTRYQTAEETVGEDSQDGFEETKAFDSAIFRGRAQPQDTRRSAITPPKLEEAKDALGATPHPPTRYPTAEDTSRQPTRTASTPIEKAVPDGRDAFRELKIVDSTSSREQPSDVRRAAASLRKQEAADSHSTTVPFQRRYPDIEDTTKEPRDKPKEKVSEEAQDGFEETKDLDSSILRGRAQSQGTQRAAITPPKLDAAKDAPGATPLPPTRYPTGEDASRQPRRTASTPTEKAVRGGRDDFTESKSVDSTPSREQPSDVRRAAASLPKQEAADSRSTPLPFQRRYPDVEHTTKEPRDKPKESVGEDAQDSFEETKALDSSMFRGRAQPQDTRPSAITPSKLEDVRDALGATPLPPRRYPTAEDTSRQPTRTASTPIEKAVPDGRDAIRELKIVDSTSSREQPSDVRRAPASLPKQEAADSYSTTVPFQRSYPDNEDTKEPRDKPKEKVSGEAQDGFDETKALDSSILRGRAQPQDTQRAAITPPKLDAAKDAPGATPLPPTRYPTGEDASRQPRRTASTPTEKAVRGGRDDSTESRSVDSTPSREQPSDVRRAAASLPKQEAADSRSTPLPFQRRYPDTRDTTKESRDKLKEAVGEDGQDGFEETKALDSAIIGGRAQPQETPRAAVTPSKLEGAKDALGVTPIAPTRYPTAEDTSKQSTRTASTPSEKAVPYGRDAFIESKSVDSTSSREQPSDVRRAAASLPKQEAADSRSTTMPFQRRYRDIEDTTKEPREPRDKPKETVGQDVQDTYEERVTTDSVLFTKQPSDMPRAAITPSKKAANDDAPSVSPPLPTRYPSAEDTSKQSIRPQDSRDVFREQKAVDSTSSPGPSDSLRASASLPNQEVDGTRRTTVPFQKREPELQNSTKPVNDSISTSWEMTAQDTQDTFEETKVPDSAAFSMPEVDSQRTDAEAQAEAQDTRDGGSRSRWWHASKTLPDGTPISGDDVTGLSPGDQMPTRMDQDAIPSTQIANGITERSIKQTAEPPAPVAPQTIFHQQARPSAPITKEVQASDNQGAISKIQQVSPDNHPTDYSAVPRVAAQEQVSHAPQTSPGREGITPAQREMDSPISDALPASAKVQEPAPDKSTMPFVSSVKQGSHVGHDVEPHEGPLPDTYGAVVDKETTKSLSWQDRSLEASPDSTPTHGYVHPTSRDEPAILPGQGAPQEPTHPDALDSASTRDVTADSLVGPKKFKQRSTDQEDISFASNQTSGMGAQPYSSLDKVARAEQKSDLSDQDPSHSAQETVLAAAERTKALPKPIDQQETPDSRKPPTPDTQYASQIIPSQEKVAPDVPSQEKVSQAELSLKPHEGSTPHMHGSIVDEKKTRPLASPTKSSNDVLDLTPAGADVHPTSSTEPPRSALPVQAQTPSATQTPPPFASHKSVRTEDIRADANGKVKSVKPSASPDAPHATAPGEVALSEQKLASAGRDSSRAAQLPSSDEPRNEQIKDSDHTAQPFSSAAPDQAKDLQRTFGQPDISRAPGTSESPYSDVYDGARKVDPDYQLIDKTIPSQEQVSHPDLASKTNEGPTETPGPAPLMDVYDSISTQYIQDGDLDKDQDSANFAQKYSSSEPKEEESTVAAPDQTKEIQTTVGQQDILPAVSKEKDPSSGVQYDSMEVQEVAPKDQHIDGSIPSHEQAPNVEEPMTHITGPTSALDTQHDQDSYQYPELPSSAKSRKETDVAEADKTKAKQMTFGQPVPVPSDATRSVTDQGAQQPQRPAKIESPPFLETIKNYEYTQNVSDETLDKNKSSGKPSADQEVMSPKVVPATFLDPQRVTVPDDEQKIAKPDLTRSAQPPFSAEPTKRKTVVGASDQAKASETIVDREGMMTAPYREKSLCPDTQHALRNVLEMSPSDNLTDNPFAGQEHGSFSEGSTTDSRDAITDESATTSTSGSEKVLDASILTATHDDAHPPTVRNLPEHETQAPASTQSASVEASDKAKSTDQEDMKPMASQASILDTQRGTNGDKPIARFLHDQGAQSPELTHPQQPPESPPHSASQHDAPTDVLDKTKMTKLTSTNQEGMAPTAGSRSTLESQPDGTFAAEVVHDEQKSTLSDQESARATQPLSSVERSKEDTNVSAADQPEVPQTIFHQKARSSVPVTREVQFPDSLGAISKIQEVSPDNQSTDYSAVQPVPTKEQVLHAPQTSPDQEGITPAQGEKDSPIPDAQLVPHALQDKGSPRSTQPPPPIESSEKESQIAEDGQTVLLQSSVVQESTPSLAGPRESSSSDSPYPSAENQVSTPKEVEPLPPTTGMMDRVQPSSEATPGVVAGISATPGDNQPSPDRESVEVAEEGTDQQKADQASVQSPQDNMGQVKETEEQDTGTGETYQATVQSPQDIKEQRDETEQQDTRTGEAYQDAPAPDAPQDKGSPRSTQPPPPVESSQKESKIAEDSQTLLPQASAVQESTPSSAGPREFTPYPSVEDQGSAPKAEEPLPPTTANQLGSGSPWKFKYQVDLVGMMDRVQPSSEATPGVVAGISATPGDNQPSPARESAEVAKEGTGQQKADQASVQSPQDNMGQVKETEEQDTGTGETYQASVQSPQDIKEQRDETEQQDTRTGEAYQDAPAPDAPQDKGSPRSTQPPPPVESSQKESKIAEDSQTLLPQASAVQESTPSSAGPRESTPYPSVEDQGSAPKAEEPLPPTTANQLGSGSPWKFKYQVDLVGMMDRVQPSSEATPGVVAGISATPGDNQPSPARESAEVAKEGTDQQKADQASVQSPQDNMDQVKETEEQDTGTGETYQASVQSPQDIKEQRDETEQQDTRTGEAYQDAPAPDAPQDKGLPRSTQPPPPIESSQKESEIAEDSQTLLPQASAVQESTPSSASPRDSLSLDSSYSLMENRGSVPNVGKPLPPSTDMMDRVQPSLGPSLEVSSDEKTTVPLDGLANNLSNVSPSVTASQVLGRSENGSGTGALSGETVPSNSQENSEGTPSEEISKQQPQTNMSSTKLSKDDNKEADGSANDTKPGDSEDNPSR</sequence>
<feature type="compositionally biased region" description="Polar residues" evidence="4">
    <location>
        <begin position="3550"/>
        <end position="3563"/>
    </location>
</feature>
<feature type="compositionally biased region" description="Polar residues" evidence="4">
    <location>
        <begin position="2617"/>
        <end position="2626"/>
    </location>
</feature>
<dbReference type="Pfam" id="PF00043">
    <property type="entry name" value="GST_C"/>
    <property type="match status" value="1"/>
</dbReference>
<feature type="compositionally biased region" description="Low complexity" evidence="4">
    <location>
        <begin position="3570"/>
        <end position="3579"/>
    </location>
</feature>
<feature type="compositionally biased region" description="Basic and acidic residues" evidence="4">
    <location>
        <begin position="2726"/>
        <end position="2737"/>
    </location>
</feature>
<dbReference type="PROSITE" id="PS50405">
    <property type="entry name" value="GST_CTER"/>
    <property type="match status" value="1"/>
</dbReference>
<dbReference type="PANTHER" id="PTHR43900">
    <property type="entry name" value="GLUTATHIONE S-TRANSFERASE RHO"/>
    <property type="match status" value="1"/>
</dbReference>
<feature type="compositionally biased region" description="Basic and acidic residues" evidence="4">
    <location>
        <begin position="4312"/>
        <end position="4322"/>
    </location>
</feature>
<feature type="compositionally biased region" description="Basic residues" evidence="4">
    <location>
        <begin position="242"/>
        <end position="254"/>
    </location>
</feature>
<feature type="compositionally biased region" description="Basic and acidic residues" evidence="4">
    <location>
        <begin position="1080"/>
        <end position="1093"/>
    </location>
</feature>
<feature type="region of interest" description="Disordered" evidence="4">
    <location>
        <begin position="3810"/>
        <end position="4001"/>
    </location>
</feature>
<feature type="compositionally biased region" description="Polar residues" evidence="4">
    <location>
        <begin position="2385"/>
        <end position="2395"/>
    </location>
</feature>
<feature type="compositionally biased region" description="Polar residues" evidence="4">
    <location>
        <begin position="3847"/>
        <end position="3864"/>
    </location>
</feature>
<feature type="compositionally biased region" description="Basic and acidic residues" evidence="4">
    <location>
        <begin position="1865"/>
        <end position="1879"/>
    </location>
</feature>
<feature type="compositionally biased region" description="Polar residues" evidence="4">
    <location>
        <begin position="2099"/>
        <end position="2108"/>
    </location>
</feature>
<feature type="compositionally biased region" description="Basic and acidic residues" evidence="4">
    <location>
        <begin position="1159"/>
        <end position="1174"/>
    </location>
</feature>
<feature type="compositionally biased region" description="Basic and acidic residues" evidence="4">
    <location>
        <begin position="3124"/>
        <end position="3133"/>
    </location>
</feature>
<feature type="compositionally biased region" description="Polar residues" evidence="4">
    <location>
        <begin position="3738"/>
        <end position="3756"/>
    </location>
</feature>
<evidence type="ECO:0000256" key="3">
    <source>
        <dbReference type="ARBA" id="ARBA00047960"/>
    </source>
</evidence>
<dbReference type="GO" id="GO:0006749">
    <property type="term" value="P:glutathione metabolic process"/>
    <property type="evidence" value="ECO:0007669"/>
    <property type="project" value="TreeGrafter"/>
</dbReference>
<evidence type="ECO:0000256" key="2">
    <source>
        <dbReference type="ARBA" id="ARBA00022679"/>
    </source>
</evidence>
<feature type="compositionally biased region" description="Basic and acidic residues" evidence="4">
    <location>
        <begin position="3890"/>
        <end position="3905"/>
    </location>
</feature>
<dbReference type="GO" id="GO:0005737">
    <property type="term" value="C:cytoplasm"/>
    <property type="evidence" value="ECO:0007669"/>
    <property type="project" value="TreeGrafter"/>
</dbReference>
<feature type="compositionally biased region" description="Polar residues" evidence="4">
    <location>
        <begin position="1999"/>
        <end position="2009"/>
    </location>
</feature>
<feature type="compositionally biased region" description="Polar residues" evidence="4">
    <location>
        <begin position="3268"/>
        <end position="3277"/>
    </location>
</feature>
<feature type="compositionally biased region" description="Polar residues" evidence="4">
    <location>
        <begin position="950"/>
        <end position="972"/>
    </location>
</feature>
<feature type="compositionally biased region" description="Low complexity" evidence="4">
    <location>
        <begin position="4166"/>
        <end position="4185"/>
    </location>
</feature>
<name>A2Z3N5_ORYSI</name>
<feature type="compositionally biased region" description="Basic and acidic residues" evidence="4">
    <location>
        <begin position="1574"/>
        <end position="1588"/>
    </location>
</feature>
<feature type="compositionally biased region" description="Polar residues" evidence="4">
    <location>
        <begin position="2204"/>
        <end position="2227"/>
    </location>
</feature>
<feature type="compositionally biased region" description="Basic and acidic residues" evidence="4">
    <location>
        <begin position="1917"/>
        <end position="1936"/>
    </location>
</feature>
<feature type="compositionally biased region" description="Basic and acidic residues" evidence="4">
    <location>
        <begin position="988"/>
        <end position="1005"/>
    </location>
</feature>
<feature type="compositionally biased region" description="Polar residues" evidence="4">
    <location>
        <begin position="2164"/>
        <end position="2184"/>
    </location>
</feature>
<dbReference type="InterPro" id="IPR010987">
    <property type="entry name" value="Glutathione-S-Trfase_C-like"/>
</dbReference>
<feature type="compositionally biased region" description="Polar residues" evidence="4">
    <location>
        <begin position="4059"/>
        <end position="4071"/>
    </location>
</feature>
<dbReference type="EMBL" id="CM000134">
    <property type="protein sequence ID" value="EAZ09946.1"/>
    <property type="molecule type" value="Genomic_DNA"/>
</dbReference>
<feature type="compositionally biased region" description="Basic and acidic residues" evidence="4">
    <location>
        <begin position="793"/>
        <end position="802"/>
    </location>
</feature>
<dbReference type="Proteomes" id="UP000007015">
    <property type="component" value="Chromosome 9"/>
</dbReference>
<feature type="compositionally biased region" description="Basic and acidic residues" evidence="4">
    <location>
        <begin position="1721"/>
        <end position="1734"/>
    </location>
</feature>
<feature type="compositionally biased region" description="Basic and acidic residues" evidence="4">
    <location>
        <begin position="1777"/>
        <end position="1791"/>
    </location>
</feature>
<feature type="compositionally biased region" description="Polar residues" evidence="4">
    <location>
        <begin position="3296"/>
        <end position="3307"/>
    </location>
</feature>
<feature type="region of interest" description="Disordered" evidence="4">
    <location>
        <begin position="4017"/>
        <end position="4322"/>
    </location>
</feature>
<feature type="compositionally biased region" description="Polar residues" evidence="4">
    <location>
        <begin position="1094"/>
        <end position="1105"/>
    </location>
</feature>
<accession>A2Z3N5</accession>
<feature type="compositionally biased region" description="Polar residues" evidence="4">
    <location>
        <begin position="1339"/>
        <end position="1350"/>
    </location>
</feature>
<feature type="compositionally biased region" description="Basic and acidic residues" evidence="4">
    <location>
        <begin position="1429"/>
        <end position="1442"/>
    </location>
</feature>
<feature type="compositionally biased region" description="Acidic residues" evidence="4">
    <location>
        <begin position="1352"/>
        <end position="1361"/>
    </location>
</feature>
<evidence type="ECO:0000313" key="6">
    <source>
        <dbReference type="EMBL" id="EAZ09946.1"/>
    </source>
</evidence>
<feature type="compositionally biased region" description="Basic and acidic residues" evidence="4">
    <location>
        <begin position="540"/>
        <end position="558"/>
    </location>
</feature>
<feature type="compositionally biased region" description="Polar residues" evidence="4">
    <location>
        <begin position="4284"/>
        <end position="4295"/>
    </location>
</feature>
<dbReference type="FunFam" id="3.40.30.10:FF:000241">
    <property type="entry name" value="Glutathione S-transferase F9"/>
    <property type="match status" value="1"/>
</dbReference>
<feature type="compositionally biased region" description="Polar residues" evidence="4">
    <location>
        <begin position="3047"/>
        <end position="3060"/>
    </location>
</feature>
<dbReference type="InterPro" id="IPR036282">
    <property type="entry name" value="Glutathione-S-Trfase_C_sf"/>
</dbReference>
<dbReference type="HOGENOM" id="CLU_000107_0_0_1"/>
<dbReference type="SUPFAM" id="SSF47616">
    <property type="entry name" value="GST C-terminal domain-like"/>
    <property type="match status" value="1"/>
</dbReference>
<feature type="compositionally biased region" description="Basic and acidic residues" evidence="4">
    <location>
        <begin position="580"/>
        <end position="610"/>
    </location>
</feature>
<feature type="compositionally biased region" description="Basic and acidic residues" evidence="4">
    <location>
        <begin position="2565"/>
        <end position="2575"/>
    </location>
</feature>
<feature type="compositionally biased region" description="Basic and acidic residues" evidence="4">
    <location>
        <begin position="3683"/>
        <end position="3698"/>
    </location>
</feature>
<dbReference type="Gene3D" id="1.20.1050.10">
    <property type="match status" value="1"/>
</dbReference>
<feature type="compositionally biased region" description="Basic and acidic residues" evidence="4">
    <location>
        <begin position="1626"/>
        <end position="1645"/>
    </location>
</feature>
<feature type="compositionally biased region" description="Basic and acidic residues" evidence="4">
    <location>
        <begin position="2152"/>
        <end position="2163"/>
    </location>
</feature>
<feature type="compositionally biased region" description="Basic and acidic residues" evidence="4">
    <location>
        <begin position="4296"/>
        <end position="4305"/>
    </location>
</feature>
<dbReference type="GO" id="GO:0004364">
    <property type="term" value="F:glutathione transferase activity"/>
    <property type="evidence" value="ECO:0007669"/>
    <property type="project" value="UniProtKB-EC"/>
</dbReference>
<feature type="domain" description="GST C-terminal" evidence="5">
    <location>
        <begin position="94"/>
        <end position="221"/>
    </location>
</feature>
<organism evidence="6 7">
    <name type="scientific">Oryza sativa subsp. indica</name>
    <name type="common">Rice</name>
    <dbReference type="NCBI Taxonomy" id="39946"/>
    <lineage>
        <taxon>Eukaryota</taxon>
        <taxon>Viridiplantae</taxon>
        <taxon>Streptophyta</taxon>
        <taxon>Embryophyta</taxon>
        <taxon>Tracheophyta</taxon>
        <taxon>Spermatophyta</taxon>
        <taxon>Magnoliopsida</taxon>
        <taxon>Liliopsida</taxon>
        <taxon>Poales</taxon>
        <taxon>Poaceae</taxon>
        <taxon>BOP clade</taxon>
        <taxon>Oryzoideae</taxon>
        <taxon>Oryzeae</taxon>
        <taxon>Oryzinae</taxon>
        <taxon>Oryza</taxon>
        <taxon>Oryza sativa</taxon>
    </lineage>
</organism>
<feature type="compositionally biased region" description="Basic and acidic residues" evidence="4">
    <location>
        <begin position="2443"/>
        <end position="2453"/>
    </location>
</feature>
<dbReference type="GO" id="GO:0043295">
    <property type="term" value="F:glutathione binding"/>
    <property type="evidence" value="ECO:0007669"/>
    <property type="project" value="TreeGrafter"/>
</dbReference>